<keyword evidence="16" id="KW-0418">Kinase</keyword>
<dbReference type="InterPro" id="IPR003591">
    <property type="entry name" value="Leu-rich_rpt_typical-subtyp"/>
</dbReference>
<comment type="similarity">
    <text evidence="2">Belongs to the RLP family.</text>
</comment>
<feature type="domain" description="Disease resistance R13L4/SHOC-2-like LRR" evidence="15">
    <location>
        <begin position="348"/>
        <end position="498"/>
    </location>
</feature>
<gene>
    <name evidence="16" type="ORF">CKAN_02105700</name>
</gene>
<keyword evidence="6 13" id="KW-0732">Signal</keyword>
<keyword evidence="4" id="KW-0433">Leucine-rich repeat</keyword>
<evidence type="ECO:0000256" key="3">
    <source>
        <dbReference type="ARBA" id="ARBA00022475"/>
    </source>
</evidence>
<dbReference type="FunFam" id="3.80.10.10:FF:001347">
    <property type="entry name" value="LRR receptor-like serine/threonine-protein kinase GSO2"/>
    <property type="match status" value="1"/>
</dbReference>
<dbReference type="EMBL" id="QPKB01000009">
    <property type="protein sequence ID" value="RWR91880.1"/>
    <property type="molecule type" value="Genomic_DNA"/>
</dbReference>
<evidence type="ECO:0000256" key="10">
    <source>
        <dbReference type="ARBA" id="ARBA00023170"/>
    </source>
</evidence>
<dbReference type="InterPro" id="IPR013210">
    <property type="entry name" value="LRR_N_plant-typ"/>
</dbReference>
<comment type="caution">
    <text evidence="16">The sequence shown here is derived from an EMBL/GenBank/DDBJ whole genome shotgun (WGS) entry which is preliminary data.</text>
</comment>
<dbReference type="Pfam" id="PF00560">
    <property type="entry name" value="LRR_1"/>
    <property type="match status" value="7"/>
</dbReference>
<dbReference type="PANTHER" id="PTHR48063:SF112">
    <property type="entry name" value="RECEPTOR LIKE PROTEIN 30-LIKE"/>
    <property type="match status" value="1"/>
</dbReference>
<keyword evidence="8 12" id="KW-1133">Transmembrane helix</keyword>
<evidence type="ECO:0000256" key="9">
    <source>
        <dbReference type="ARBA" id="ARBA00023136"/>
    </source>
</evidence>
<dbReference type="InterPro" id="IPR046956">
    <property type="entry name" value="RLP23-like"/>
</dbReference>
<dbReference type="Proteomes" id="UP000283530">
    <property type="component" value="Unassembled WGS sequence"/>
</dbReference>
<dbReference type="Pfam" id="PF23598">
    <property type="entry name" value="LRR_14"/>
    <property type="match status" value="1"/>
</dbReference>
<keyword evidence="16" id="KW-0808">Transferase</keyword>
<dbReference type="SMART" id="SM00369">
    <property type="entry name" value="LRR_TYP"/>
    <property type="match status" value="8"/>
</dbReference>
<name>A0A3S3MXL3_9MAGN</name>
<keyword evidence="3" id="KW-1003">Cell membrane</keyword>
<evidence type="ECO:0000259" key="15">
    <source>
        <dbReference type="Pfam" id="PF23598"/>
    </source>
</evidence>
<comment type="subcellular location">
    <subcellularLocation>
        <location evidence="1">Cell membrane</location>
        <topology evidence="1">Single-pass type I membrane protein</topology>
    </subcellularLocation>
</comment>
<dbReference type="Gene3D" id="3.80.10.10">
    <property type="entry name" value="Ribonuclease Inhibitor"/>
    <property type="match status" value="5"/>
</dbReference>
<dbReference type="GO" id="GO:0016301">
    <property type="term" value="F:kinase activity"/>
    <property type="evidence" value="ECO:0007669"/>
    <property type="project" value="UniProtKB-KW"/>
</dbReference>
<dbReference type="FunFam" id="3.80.10.10:FF:000111">
    <property type="entry name" value="LRR receptor-like serine/threonine-protein kinase ERECTA"/>
    <property type="match status" value="1"/>
</dbReference>
<dbReference type="FunFam" id="3.80.10.10:FF:000383">
    <property type="entry name" value="Leucine-rich repeat receptor protein kinase EMS1"/>
    <property type="match status" value="1"/>
</dbReference>
<dbReference type="PANTHER" id="PTHR48063">
    <property type="entry name" value="LRR RECEPTOR-LIKE KINASE"/>
    <property type="match status" value="1"/>
</dbReference>
<keyword evidence="11" id="KW-0325">Glycoprotein</keyword>
<dbReference type="Pfam" id="PF08263">
    <property type="entry name" value="LRRNT_2"/>
    <property type="match status" value="1"/>
</dbReference>
<reference evidence="16 17" key="1">
    <citation type="journal article" date="2019" name="Nat. Plants">
        <title>Stout camphor tree genome fills gaps in understanding of flowering plant genome evolution.</title>
        <authorList>
            <person name="Chaw S.M."/>
            <person name="Liu Y.C."/>
            <person name="Wu Y.W."/>
            <person name="Wang H.Y."/>
            <person name="Lin C.I."/>
            <person name="Wu C.S."/>
            <person name="Ke H.M."/>
            <person name="Chang L.Y."/>
            <person name="Hsu C.Y."/>
            <person name="Yang H.T."/>
            <person name="Sudianto E."/>
            <person name="Hsu M.H."/>
            <person name="Wu K.P."/>
            <person name="Wang L.N."/>
            <person name="Leebens-Mack J.H."/>
            <person name="Tsai I.J."/>
        </authorList>
    </citation>
    <scope>NUCLEOTIDE SEQUENCE [LARGE SCALE GENOMIC DNA]</scope>
    <source>
        <strain evidence="17">cv. Chaw 1501</strain>
        <tissue evidence="16">Young leaves</tissue>
    </source>
</reference>
<dbReference type="Pfam" id="PF13855">
    <property type="entry name" value="LRR_8"/>
    <property type="match status" value="2"/>
</dbReference>
<protein>
    <submittedName>
        <fullName evidence="16">Putative LRR receptor-like serine/threonine-protein kinase</fullName>
    </submittedName>
</protein>
<evidence type="ECO:0000256" key="12">
    <source>
        <dbReference type="SAM" id="Phobius"/>
    </source>
</evidence>
<dbReference type="STRING" id="337451.A0A3S3MXL3"/>
<dbReference type="InterPro" id="IPR001611">
    <property type="entry name" value="Leu-rich_rpt"/>
</dbReference>
<evidence type="ECO:0000256" key="2">
    <source>
        <dbReference type="ARBA" id="ARBA00009592"/>
    </source>
</evidence>
<dbReference type="SUPFAM" id="SSF52058">
    <property type="entry name" value="L domain-like"/>
    <property type="match status" value="2"/>
</dbReference>
<feature type="chain" id="PRO_5018600473" evidence="13">
    <location>
        <begin position="21"/>
        <end position="996"/>
    </location>
</feature>
<dbReference type="SUPFAM" id="SSF52047">
    <property type="entry name" value="RNI-like"/>
    <property type="match status" value="1"/>
</dbReference>
<feature type="domain" description="Leucine-rich repeat-containing N-terminal plant-type" evidence="14">
    <location>
        <begin position="37"/>
        <end position="73"/>
    </location>
</feature>
<evidence type="ECO:0000256" key="13">
    <source>
        <dbReference type="SAM" id="SignalP"/>
    </source>
</evidence>
<organism evidence="16 17">
    <name type="scientific">Cinnamomum micranthum f. kanehirae</name>
    <dbReference type="NCBI Taxonomy" id="337451"/>
    <lineage>
        <taxon>Eukaryota</taxon>
        <taxon>Viridiplantae</taxon>
        <taxon>Streptophyta</taxon>
        <taxon>Embryophyta</taxon>
        <taxon>Tracheophyta</taxon>
        <taxon>Spermatophyta</taxon>
        <taxon>Magnoliopsida</taxon>
        <taxon>Magnoliidae</taxon>
        <taxon>Laurales</taxon>
        <taxon>Lauraceae</taxon>
        <taxon>Cinnamomum</taxon>
    </lineage>
</organism>
<keyword evidence="10 16" id="KW-0675">Receptor</keyword>
<dbReference type="InterPro" id="IPR032675">
    <property type="entry name" value="LRR_dom_sf"/>
</dbReference>
<keyword evidence="7" id="KW-0677">Repeat</keyword>
<evidence type="ECO:0000256" key="1">
    <source>
        <dbReference type="ARBA" id="ARBA00004251"/>
    </source>
</evidence>
<sequence>MVPSIPLQFLLWVSFLYIGALKFSSCVIDAKIGCIERERQALIKFKQSLKDPSNRLSSWTGEDCCRWAGIRCNNRTGHITILNLRNTYQPPMASFPQDIFQVIIKNDGGEAYLRSCLSGEINPSLVELKYLNYLDLSMNHFGGIEIPKFIGSLKELRYLNLSRSGFGGLVPHELGNLSSLRYLDINNDLYGFINAIYPDTFFDLRVDSLNWLSQLSSLQHLDMGSLDLSMIRDWLHTVNMLPSISNLRLSGCMLGSVSTSTSQLHVNFTMPLSFLDLSANALGPSIPAWLSNVSSLLYLDLGSNHFRDFVPTTIGNLCNLKGLYLSWNYFSGEMNMFKESLSGCIKNSLEDLDLRDNGLDGYFPDWLGQLTNLKSLDLSSNYLTGPIPASLGRLSSLRELRLNDNVMNGTISESLGQLSHLVYLDIHDNSLEGVLSEMHFTNLKRLETLHTYSNSLVLNVSSTWVPPFQLKDIIMDDCRVGPQFPFWLRTQKELHYLSFSNASISDTIPNWFWDISPHIQYIDFSHNQVSGVMFQHIIGRSSNCSNCLLPNILVNLIYVDLSNNSISGAIFTSIGEMMPKLMHLSISSNYINGTIPLSICKMKFLTNLYLSKNRLTAEIPQCFGDLDLLRVMDLRNNSLYGDLPSSLGHLSRLRSLHLSNNVLSGELPPSLGNFTNLITLDLGENGFIGKIPTWIGELTSLGFLVLRSNKFEGGIPPQLSQLSNLQLLDLALNNLSGTIPTSFGNFSAMAVTDRKNDQYVLNDTVFGYEESIWVYWKGRQSEYSHTVSLVMNIDLSSNNLSGEIPEEITLLYGLQSLNLSRNHLIGKIPEKIGNLRWIESLDLSRNQLSGVIPQSLSNLTFLNHLNFSYNNLSGRIPSGNQLDTLDDSSIYIGNHDLCGTPLPKNCPTNEKPHDPELVGDKEEDEKGIEIELFFITMGPGFVVGFWIVCGPLLFKKSWRIAYYLFLDKIKDWLYVIVARKMAKFRRKRSQRNCQKK</sequence>
<dbReference type="InterPro" id="IPR055414">
    <property type="entry name" value="LRR_R13L4/SHOC2-like"/>
</dbReference>
<dbReference type="AlphaFoldDB" id="A0A3S3MXL3"/>
<evidence type="ECO:0000256" key="11">
    <source>
        <dbReference type="ARBA" id="ARBA00023180"/>
    </source>
</evidence>
<evidence type="ECO:0000256" key="4">
    <source>
        <dbReference type="ARBA" id="ARBA00022614"/>
    </source>
</evidence>
<evidence type="ECO:0000256" key="5">
    <source>
        <dbReference type="ARBA" id="ARBA00022692"/>
    </source>
</evidence>
<evidence type="ECO:0000256" key="8">
    <source>
        <dbReference type="ARBA" id="ARBA00022989"/>
    </source>
</evidence>
<evidence type="ECO:0000313" key="17">
    <source>
        <dbReference type="Proteomes" id="UP000283530"/>
    </source>
</evidence>
<evidence type="ECO:0000256" key="7">
    <source>
        <dbReference type="ARBA" id="ARBA00022737"/>
    </source>
</evidence>
<dbReference type="GO" id="GO:0005886">
    <property type="term" value="C:plasma membrane"/>
    <property type="evidence" value="ECO:0007669"/>
    <property type="project" value="UniProtKB-SubCell"/>
</dbReference>
<dbReference type="OrthoDB" id="1600340at2759"/>
<evidence type="ECO:0000313" key="16">
    <source>
        <dbReference type="EMBL" id="RWR91880.1"/>
    </source>
</evidence>
<accession>A0A3S3MXL3</accession>
<keyword evidence="17" id="KW-1185">Reference proteome</keyword>
<feature type="transmembrane region" description="Helical" evidence="12">
    <location>
        <begin position="932"/>
        <end position="954"/>
    </location>
</feature>
<proteinExistence type="inferred from homology"/>
<keyword evidence="9 12" id="KW-0472">Membrane</keyword>
<keyword evidence="5 12" id="KW-0812">Transmembrane</keyword>
<feature type="signal peptide" evidence="13">
    <location>
        <begin position="1"/>
        <end position="20"/>
    </location>
</feature>
<evidence type="ECO:0000259" key="14">
    <source>
        <dbReference type="Pfam" id="PF08263"/>
    </source>
</evidence>
<dbReference type="FunFam" id="3.80.10.10:FF:000095">
    <property type="entry name" value="LRR receptor-like serine/threonine-protein kinase GSO1"/>
    <property type="match status" value="1"/>
</dbReference>
<evidence type="ECO:0000256" key="6">
    <source>
        <dbReference type="ARBA" id="ARBA00022729"/>
    </source>
</evidence>